<dbReference type="EMBL" id="WRXO01000001">
    <property type="protein sequence ID" value="MVT39184.1"/>
    <property type="molecule type" value="Genomic_DNA"/>
</dbReference>
<name>A0A6N8J2N7_9BACT</name>
<sequence>MKFAKTILIIFLFITRLNLLYSQSLLKQVLPPSPNAASLGKFANFPVNLYNGVPQIDIPIWTIDQWGMKVPVSLSYHAGGIQVAEVPSWVGLGWTLNAGGVITRFLYKAYQMMGMVVFW</sequence>
<accession>A0A6N8J2N7</accession>
<evidence type="ECO:0000313" key="2">
    <source>
        <dbReference type="Proteomes" id="UP000468388"/>
    </source>
</evidence>
<reference evidence="1 2" key="1">
    <citation type="submission" date="2019-12" db="EMBL/GenBank/DDBJ databases">
        <title>The draft genomic sequence of strain Chitinophaga oryziterrae JCM 16595.</title>
        <authorList>
            <person name="Zhang X."/>
        </authorList>
    </citation>
    <scope>NUCLEOTIDE SEQUENCE [LARGE SCALE GENOMIC DNA]</scope>
    <source>
        <strain evidence="1 2">JCM 16595</strain>
    </source>
</reference>
<organism evidence="1 2">
    <name type="scientific">Chitinophaga oryziterrae</name>
    <dbReference type="NCBI Taxonomy" id="1031224"/>
    <lineage>
        <taxon>Bacteria</taxon>
        <taxon>Pseudomonadati</taxon>
        <taxon>Bacteroidota</taxon>
        <taxon>Chitinophagia</taxon>
        <taxon>Chitinophagales</taxon>
        <taxon>Chitinophagaceae</taxon>
        <taxon>Chitinophaga</taxon>
    </lineage>
</organism>
<dbReference type="OrthoDB" id="680656at2"/>
<dbReference type="Proteomes" id="UP000468388">
    <property type="component" value="Unassembled WGS sequence"/>
</dbReference>
<evidence type="ECO:0000313" key="1">
    <source>
        <dbReference type="EMBL" id="MVT39184.1"/>
    </source>
</evidence>
<proteinExistence type="predicted"/>
<dbReference type="AlphaFoldDB" id="A0A6N8J2N7"/>
<protein>
    <submittedName>
        <fullName evidence="1">Uncharacterized protein</fullName>
    </submittedName>
</protein>
<keyword evidence="2" id="KW-1185">Reference proteome</keyword>
<dbReference type="RefSeq" id="WP_157297884.1">
    <property type="nucleotide sequence ID" value="NZ_BAAAZB010000005.1"/>
</dbReference>
<gene>
    <name evidence="1" type="ORF">GO495_01195</name>
</gene>
<comment type="caution">
    <text evidence="1">The sequence shown here is derived from an EMBL/GenBank/DDBJ whole genome shotgun (WGS) entry which is preliminary data.</text>
</comment>